<protein>
    <submittedName>
        <fullName evidence="13">Nuclear receptor domain-containing protein</fullName>
    </submittedName>
</protein>
<organism evidence="13">
    <name type="scientific">Anisakis simplex</name>
    <name type="common">Herring worm</name>
    <dbReference type="NCBI Taxonomy" id="6269"/>
    <lineage>
        <taxon>Eukaryota</taxon>
        <taxon>Metazoa</taxon>
        <taxon>Ecdysozoa</taxon>
        <taxon>Nematoda</taxon>
        <taxon>Chromadorea</taxon>
        <taxon>Rhabditida</taxon>
        <taxon>Spirurina</taxon>
        <taxon>Ascaridomorpha</taxon>
        <taxon>Ascaridoidea</taxon>
        <taxon>Anisakidae</taxon>
        <taxon>Anisakis</taxon>
        <taxon>Anisakis simplex complex</taxon>
    </lineage>
</organism>
<evidence type="ECO:0000256" key="5">
    <source>
        <dbReference type="ARBA" id="ARBA00023125"/>
    </source>
</evidence>
<dbReference type="GO" id="GO:0008270">
    <property type="term" value="F:zinc ion binding"/>
    <property type="evidence" value="ECO:0007669"/>
    <property type="project" value="UniProtKB-KW"/>
</dbReference>
<keyword evidence="2" id="KW-0863">Zinc-finger</keyword>
<evidence type="ECO:0000256" key="3">
    <source>
        <dbReference type="ARBA" id="ARBA00022833"/>
    </source>
</evidence>
<dbReference type="SUPFAM" id="SSF57716">
    <property type="entry name" value="Glucocorticoid receptor-like (DNA-binding domain)"/>
    <property type="match status" value="1"/>
</dbReference>
<evidence type="ECO:0000313" key="13">
    <source>
        <dbReference type="WBParaSite" id="ASIM_0001407401-mRNA-1"/>
    </source>
</evidence>
<evidence type="ECO:0000256" key="8">
    <source>
        <dbReference type="ARBA" id="ARBA00023242"/>
    </source>
</evidence>
<keyword evidence="3" id="KW-0862">Zinc</keyword>
<evidence type="ECO:0000313" key="12">
    <source>
        <dbReference type="Proteomes" id="UP000267096"/>
    </source>
</evidence>
<reference evidence="13" key="1">
    <citation type="submission" date="2017-02" db="UniProtKB">
        <authorList>
            <consortium name="WormBaseParasite"/>
        </authorList>
    </citation>
    <scope>IDENTIFICATION</scope>
</reference>
<dbReference type="GO" id="GO:0003700">
    <property type="term" value="F:DNA-binding transcription factor activity"/>
    <property type="evidence" value="ECO:0007669"/>
    <property type="project" value="InterPro"/>
</dbReference>
<dbReference type="AlphaFoldDB" id="A0A0M3JZW1"/>
<gene>
    <name evidence="11" type="ORF">ASIM_LOCUS13502</name>
</gene>
<accession>A0A0M3JZW1</accession>
<feature type="region of interest" description="Disordered" evidence="9">
    <location>
        <begin position="67"/>
        <end position="140"/>
    </location>
</feature>
<dbReference type="EMBL" id="UYRR01031410">
    <property type="protein sequence ID" value="VDK49866.1"/>
    <property type="molecule type" value="Genomic_DNA"/>
</dbReference>
<evidence type="ECO:0000256" key="2">
    <source>
        <dbReference type="ARBA" id="ARBA00022771"/>
    </source>
</evidence>
<dbReference type="OrthoDB" id="5843402at2759"/>
<evidence type="ECO:0000256" key="4">
    <source>
        <dbReference type="ARBA" id="ARBA00023015"/>
    </source>
</evidence>
<evidence type="ECO:0000256" key="1">
    <source>
        <dbReference type="ARBA" id="ARBA00022723"/>
    </source>
</evidence>
<evidence type="ECO:0000259" key="10">
    <source>
        <dbReference type="Pfam" id="PF00105"/>
    </source>
</evidence>
<feature type="compositionally biased region" description="Basic and acidic residues" evidence="9">
    <location>
        <begin position="92"/>
        <end position="105"/>
    </location>
</feature>
<keyword evidence="8" id="KW-0539">Nucleus</keyword>
<keyword evidence="1" id="KW-0479">Metal-binding</keyword>
<dbReference type="InterPro" id="IPR001628">
    <property type="entry name" value="Znf_hrmn_rcpt"/>
</dbReference>
<evidence type="ECO:0000256" key="7">
    <source>
        <dbReference type="ARBA" id="ARBA00023170"/>
    </source>
</evidence>
<keyword evidence="12" id="KW-1185">Reference proteome</keyword>
<feature type="domain" description="Nuclear receptor" evidence="10">
    <location>
        <begin position="200"/>
        <end position="225"/>
    </location>
</feature>
<reference evidence="11 12" key="2">
    <citation type="submission" date="2018-11" db="EMBL/GenBank/DDBJ databases">
        <authorList>
            <consortium name="Pathogen Informatics"/>
        </authorList>
    </citation>
    <scope>NUCLEOTIDE SEQUENCE [LARGE SCALE GENOMIC DNA]</scope>
</reference>
<dbReference type="Pfam" id="PF00105">
    <property type="entry name" value="zf-C4"/>
    <property type="match status" value="1"/>
</dbReference>
<keyword evidence="4" id="KW-0805">Transcription regulation</keyword>
<evidence type="ECO:0000256" key="6">
    <source>
        <dbReference type="ARBA" id="ARBA00023163"/>
    </source>
</evidence>
<feature type="compositionally biased region" description="Polar residues" evidence="9">
    <location>
        <begin position="80"/>
        <end position="89"/>
    </location>
</feature>
<keyword evidence="7" id="KW-0675">Receptor</keyword>
<feature type="region of interest" description="Disordered" evidence="9">
    <location>
        <begin position="153"/>
        <end position="182"/>
    </location>
</feature>
<dbReference type="Gene3D" id="3.30.50.10">
    <property type="entry name" value="Erythroid Transcription Factor GATA-1, subunit A"/>
    <property type="match status" value="1"/>
</dbReference>
<dbReference type="InterPro" id="IPR050200">
    <property type="entry name" value="Nuclear_hormone_rcpt_NR3"/>
</dbReference>
<name>A0A0M3JZW1_ANISI</name>
<keyword evidence="6" id="KW-0804">Transcription</keyword>
<proteinExistence type="predicted"/>
<dbReference type="GO" id="GO:0043565">
    <property type="term" value="F:sequence-specific DNA binding"/>
    <property type="evidence" value="ECO:0007669"/>
    <property type="project" value="InterPro"/>
</dbReference>
<dbReference type="PRINTS" id="PR00047">
    <property type="entry name" value="STROIDFINGER"/>
</dbReference>
<feature type="compositionally biased region" description="Low complexity" evidence="9">
    <location>
        <begin position="106"/>
        <end position="136"/>
    </location>
</feature>
<dbReference type="InterPro" id="IPR013088">
    <property type="entry name" value="Znf_NHR/GATA"/>
</dbReference>
<evidence type="ECO:0000256" key="9">
    <source>
        <dbReference type="SAM" id="MobiDB-lite"/>
    </source>
</evidence>
<evidence type="ECO:0000313" key="11">
    <source>
        <dbReference type="EMBL" id="VDK49866.1"/>
    </source>
</evidence>
<dbReference type="PANTHER" id="PTHR48092">
    <property type="entry name" value="KNIRPS-RELATED PROTEIN-RELATED"/>
    <property type="match status" value="1"/>
</dbReference>
<sequence length="225" mass="24424">MSVEPTSAFRSPVITSSASIKTDRPVIIHPQPIKPFPHPDPIALYSFYLSQVSQSLDLQQLTHVSRTSALPHPQPIHPTSVITSTTSMPAKQWDESSKIGRKEACSPDSPQSSETTSSLTSRSSRSPKRPGSQRSSGKMSWLSHYSTEQNVISNSNLSSPSLPSAASEPPYSWSNRSSGNRSSELTSAMMTDYLDDDPLLCAICGDKSSGLHYGIYTCEGFVALF</sequence>
<dbReference type="Proteomes" id="UP000267096">
    <property type="component" value="Unassembled WGS sequence"/>
</dbReference>
<keyword evidence="5" id="KW-0238">DNA-binding</keyword>
<dbReference type="WBParaSite" id="ASIM_0001407401-mRNA-1">
    <property type="protein sequence ID" value="ASIM_0001407401-mRNA-1"/>
    <property type="gene ID" value="ASIM_0001407401"/>
</dbReference>